<dbReference type="RefSeq" id="XP_013878439.1">
    <property type="nucleotide sequence ID" value="XM_014022985.1"/>
</dbReference>
<proteinExistence type="inferred from homology"/>
<evidence type="ECO:0000256" key="4">
    <source>
        <dbReference type="ARBA" id="ARBA00022840"/>
    </source>
</evidence>
<dbReference type="KEGG" id="alim:106527958"/>
<comment type="similarity">
    <text evidence="5">Belongs to the GHMP kinase family.</text>
</comment>
<evidence type="ECO:0000256" key="9">
    <source>
        <dbReference type="ARBA" id="ARBA00071656"/>
    </source>
</evidence>
<feature type="domain" description="GHMP kinase N-terminal" evidence="10">
    <location>
        <begin position="824"/>
        <end position="900"/>
    </location>
</feature>
<dbReference type="InterPro" id="IPR012887">
    <property type="entry name" value="GDP_fucose_pyrophosphorylase"/>
</dbReference>
<evidence type="ECO:0000259" key="11">
    <source>
        <dbReference type="Pfam" id="PF07959"/>
    </source>
</evidence>
<dbReference type="AlphaFoldDB" id="A0A2I4CEM4"/>
<evidence type="ECO:0000256" key="2">
    <source>
        <dbReference type="ARBA" id="ARBA00022741"/>
    </source>
</evidence>
<dbReference type="InParanoid" id="A0A2I4CEM4"/>
<dbReference type="InterPro" id="IPR052203">
    <property type="entry name" value="GHMP_Kinase-Related"/>
</dbReference>
<feature type="domain" description="GHMP kinase C-terminal" evidence="12">
    <location>
        <begin position="978"/>
        <end position="1053"/>
    </location>
</feature>
<dbReference type="InterPro" id="IPR006204">
    <property type="entry name" value="GHMP_kinase_N_dom"/>
</dbReference>
<evidence type="ECO:0000259" key="12">
    <source>
        <dbReference type="Pfam" id="PF08544"/>
    </source>
</evidence>
<evidence type="ECO:0000313" key="13">
    <source>
        <dbReference type="Proteomes" id="UP000192220"/>
    </source>
</evidence>
<organism evidence="13 14">
    <name type="scientific">Austrofundulus limnaeus</name>
    <name type="common">Annual killifish</name>
    <dbReference type="NCBI Taxonomy" id="52670"/>
    <lineage>
        <taxon>Eukaryota</taxon>
        <taxon>Metazoa</taxon>
        <taxon>Chordata</taxon>
        <taxon>Craniata</taxon>
        <taxon>Vertebrata</taxon>
        <taxon>Euteleostomi</taxon>
        <taxon>Actinopterygii</taxon>
        <taxon>Neopterygii</taxon>
        <taxon>Teleostei</taxon>
        <taxon>Neoteleostei</taxon>
        <taxon>Acanthomorphata</taxon>
        <taxon>Ovalentaria</taxon>
        <taxon>Atherinomorphae</taxon>
        <taxon>Cyprinodontiformes</taxon>
        <taxon>Rivulidae</taxon>
        <taxon>Austrofundulus</taxon>
    </lineage>
</organism>
<dbReference type="STRING" id="52670.A0A2I4CEM4"/>
<accession>A0A2I4CEM4</accession>
<sequence>MTDGGGFPWTVVALTCQHKDSVYAFQRELELRQQRGGLPRGALLLTVRDRQEPLGSGGATLNALLVAAEHLSSRAGHTVVTADVLDEAHILILHTGRDFPWSSCSRAFCWLPDQTQQEVQAPICVLDLLLDRLSTQICPGSPPGVWVCSTDMILTVPPGFGLSWDGFSGVRVLAVPGDVSFAVDHGVYLTDPQGQVRDIIYRGSRDQIQRALMPDGKVPLVSGPVFFCRTVSEKLLQTHVTPPLDGCTYLGLDSGAPPLQISLFLDLLKCLCSDLTQDQFVDQDRPGCSSVSGPRGATVRGGRSELWRILRGTPLSLVYVPGGLYDYLTLSGQQHVLRLTRDWTNRNTLSHIQTESRVSAGARIINSVLDADVSVETGAVVQHCHLQGPLDVPSGCLLSGLQASASPCVRRLKLSSDIIIQGHRIQLGELKLNVHTVMGVRDDLQVSSDDSSSSFLNQRWSVFFSSTGVQPEDLWVRGEQRTLLEARLFPVLHPRGGVVGLQGGVAWLLGGAGCLRRWREAWRLSLKEVLSLTHQEAELQWREELLFLAGRKRVTDALRSRTDTCLLPCFRAAVLGGQQGALLETLDNIAAGSGEKEAEPGAEMGVAARCLSCIADVLVCMAEGKGGLRSGPAANEAWSSAYFLLEEGNLRGGVYALAAQRQKWLSRPDLLVRAARHYEGAGQVLLRQAVMSSQTFISIGRGAMPPMGEWQEVECPARLDLAGGWSDTPPIAFEHGGSVTNVAVRVDGKRPIGARARLILEPRLLLVSSSRGRGSSVSTETVCESLDHLRDYCQPHAPGALLKAVCVCSGLVSLSSQDPLDHQLMQRWGGGVELHSWSELPTGSGLGTSSILAGALLAAVYRCTGRTYDTDSLIHGVLYLEQILTTGGGWQDQVGGLVGGVKVGRSRAVLPLQVEVDHLSPPQDFLESLQQHLLLVYTGKTRLARNLLQDVVRSWYSRLPAMVLNVQQLVSNSEECARACSEGSLVDLGRCLDRSWQQKKLMAPGCEPASVRVLMEALRPLVLGQSLAGAGGGGFLYLLTREPRQQEAVLQVLHRTPGLGDVSVHSVELDSEGLTVLNPNTGT</sequence>
<dbReference type="SUPFAM" id="SSF55060">
    <property type="entry name" value="GHMP Kinase, C-terminal domain"/>
    <property type="match status" value="1"/>
</dbReference>
<dbReference type="InterPro" id="IPR036554">
    <property type="entry name" value="GHMP_kinase_C_sf"/>
</dbReference>
<dbReference type="PANTHER" id="PTHR32463">
    <property type="entry name" value="L-FUCOSE KINASE"/>
    <property type="match status" value="1"/>
</dbReference>
<dbReference type="GO" id="GO:0042352">
    <property type="term" value="P:GDP-L-fucose salvage"/>
    <property type="evidence" value="ECO:0007669"/>
    <property type="project" value="TreeGrafter"/>
</dbReference>
<dbReference type="Proteomes" id="UP000192220">
    <property type="component" value="Unplaced"/>
</dbReference>
<dbReference type="PANTHER" id="PTHR32463:SF0">
    <property type="entry name" value="L-FUCOSE KINASE"/>
    <property type="match status" value="1"/>
</dbReference>
<feature type="domain" description="GDP-fucose pyrophosphorylase" evidence="11">
    <location>
        <begin position="83"/>
        <end position="494"/>
    </location>
</feature>
<comment type="catalytic activity">
    <reaction evidence="6">
        <text>L-fucose + ATP = beta-L-fucose 1-phosphate + ADP + H(+)</text>
        <dbReference type="Rhea" id="RHEA:13241"/>
        <dbReference type="ChEBI" id="CHEBI:2181"/>
        <dbReference type="ChEBI" id="CHEBI:15378"/>
        <dbReference type="ChEBI" id="CHEBI:30616"/>
        <dbReference type="ChEBI" id="CHEBI:57268"/>
        <dbReference type="ChEBI" id="CHEBI:456216"/>
        <dbReference type="EC" id="2.7.1.52"/>
    </reaction>
</comment>
<dbReference type="Pfam" id="PF07959">
    <property type="entry name" value="Fucose_pyrophosphorylase"/>
    <property type="match status" value="1"/>
</dbReference>
<keyword evidence="1" id="KW-0808">Transferase</keyword>
<evidence type="ECO:0000256" key="7">
    <source>
        <dbReference type="ARBA" id="ARBA00059365"/>
    </source>
</evidence>
<evidence type="ECO:0000256" key="3">
    <source>
        <dbReference type="ARBA" id="ARBA00022777"/>
    </source>
</evidence>
<reference evidence="14" key="1">
    <citation type="submission" date="2025-08" db="UniProtKB">
        <authorList>
            <consortium name="RefSeq"/>
        </authorList>
    </citation>
    <scope>IDENTIFICATION</scope>
</reference>
<dbReference type="PRINTS" id="PR00959">
    <property type="entry name" value="MEVGALKINASE"/>
</dbReference>
<keyword evidence="3 14" id="KW-0418">Kinase</keyword>
<evidence type="ECO:0000256" key="5">
    <source>
        <dbReference type="ARBA" id="ARBA00038121"/>
    </source>
</evidence>
<dbReference type="EC" id="2.7.1.52" evidence="8"/>
<protein>
    <recommendedName>
        <fullName evidence="9">L-fucose kinase</fullName>
        <ecNumber evidence="8">2.7.1.52</ecNumber>
    </recommendedName>
</protein>
<evidence type="ECO:0000259" key="10">
    <source>
        <dbReference type="Pfam" id="PF00288"/>
    </source>
</evidence>
<evidence type="ECO:0000256" key="6">
    <source>
        <dbReference type="ARBA" id="ARBA00052616"/>
    </source>
</evidence>
<evidence type="ECO:0000313" key="14">
    <source>
        <dbReference type="RefSeq" id="XP_013878439.1"/>
    </source>
</evidence>
<keyword evidence="13" id="KW-1185">Reference proteome</keyword>
<evidence type="ECO:0000256" key="8">
    <source>
        <dbReference type="ARBA" id="ARBA00066363"/>
    </source>
</evidence>
<dbReference type="FunFam" id="3.30.230.120:FF:000001">
    <property type="entry name" value="L-fucose kinase"/>
    <property type="match status" value="1"/>
</dbReference>
<dbReference type="GO" id="GO:0005524">
    <property type="term" value="F:ATP binding"/>
    <property type="evidence" value="ECO:0007669"/>
    <property type="project" value="UniProtKB-KW"/>
</dbReference>
<dbReference type="GeneID" id="106527958"/>
<evidence type="ECO:0000256" key="1">
    <source>
        <dbReference type="ARBA" id="ARBA00022679"/>
    </source>
</evidence>
<gene>
    <name evidence="14" type="primary">fcsk</name>
</gene>
<dbReference type="Gene3D" id="3.30.230.120">
    <property type="match status" value="1"/>
</dbReference>
<dbReference type="Pfam" id="PF00288">
    <property type="entry name" value="GHMP_kinases_N"/>
    <property type="match status" value="1"/>
</dbReference>
<keyword evidence="4" id="KW-0067">ATP-binding</keyword>
<dbReference type="CTD" id="197258"/>
<dbReference type="GO" id="GO:0050201">
    <property type="term" value="F:fucokinase activity"/>
    <property type="evidence" value="ECO:0007669"/>
    <property type="project" value="UniProtKB-EC"/>
</dbReference>
<dbReference type="InterPro" id="IPR020568">
    <property type="entry name" value="Ribosomal_Su5_D2-typ_SF"/>
</dbReference>
<dbReference type="OrthoDB" id="271303at2759"/>
<dbReference type="Pfam" id="PF08544">
    <property type="entry name" value="GHMP_kinases_C"/>
    <property type="match status" value="1"/>
</dbReference>
<dbReference type="InterPro" id="IPR013750">
    <property type="entry name" value="GHMP_kinase_C_dom"/>
</dbReference>
<comment type="function">
    <text evidence="7">Takes part in the salvage pathway for reutilization of fucose from the degradation of oligosaccharides.</text>
</comment>
<keyword evidence="2" id="KW-0547">Nucleotide-binding</keyword>
<name>A0A2I4CEM4_AUSLI</name>
<dbReference type="SUPFAM" id="SSF54211">
    <property type="entry name" value="Ribosomal protein S5 domain 2-like"/>
    <property type="match status" value="1"/>
</dbReference>